<evidence type="ECO:0000313" key="2">
    <source>
        <dbReference type="EMBL" id="GAY77280.1"/>
    </source>
</evidence>
<protein>
    <submittedName>
        <fullName evidence="2">Uncharacterized protein</fullName>
    </submittedName>
</protein>
<accession>A0A4Y1ZEB3</accession>
<proteinExistence type="predicted"/>
<keyword evidence="1" id="KW-1133">Transmembrane helix</keyword>
<keyword evidence="1" id="KW-0472">Membrane</keyword>
<dbReference type="AlphaFoldDB" id="A0A4Y1ZEB3"/>
<dbReference type="Proteomes" id="UP000319716">
    <property type="component" value="Unassembled WGS sequence"/>
</dbReference>
<sequence>MDMSDIIGLIFSSVASFFMNPLLYLLILALFAYNAQRVRRERLSFRVKAYGMFNTILQASFQVFWLAFAGRLCLP</sequence>
<gene>
    <name evidence="2" type="ORF">NBRC111894_2834</name>
</gene>
<comment type="caution">
    <text evidence="2">The sequence shown here is derived from an EMBL/GenBank/DDBJ whole genome shotgun (WGS) entry which is preliminary data.</text>
</comment>
<keyword evidence="1" id="KW-0812">Transmembrane</keyword>
<name>A0A4Y1ZEB3_9BACL</name>
<evidence type="ECO:0000256" key="1">
    <source>
        <dbReference type="SAM" id="Phobius"/>
    </source>
</evidence>
<dbReference type="EMBL" id="BEXB01000024">
    <property type="protein sequence ID" value="GAY77280.1"/>
    <property type="molecule type" value="Genomic_DNA"/>
</dbReference>
<reference evidence="2 3" key="1">
    <citation type="submission" date="2017-11" db="EMBL/GenBank/DDBJ databases">
        <title>Draft Genome Sequence of Sporolactobacillus inulinus NBRC 111894 Isolated from Koso, a Japanese Sugar-Vegetable Fermented Beverage.</title>
        <authorList>
            <person name="Chiou T.Y."/>
            <person name="Oshima K."/>
            <person name="Suda W."/>
            <person name="Hattori M."/>
            <person name="Takahashi T."/>
        </authorList>
    </citation>
    <scope>NUCLEOTIDE SEQUENCE [LARGE SCALE GENOMIC DNA]</scope>
    <source>
        <strain evidence="2 3">NBRC111894</strain>
    </source>
</reference>
<organism evidence="2 3">
    <name type="scientific">Sporolactobacillus inulinus</name>
    <dbReference type="NCBI Taxonomy" id="2078"/>
    <lineage>
        <taxon>Bacteria</taxon>
        <taxon>Bacillati</taxon>
        <taxon>Bacillota</taxon>
        <taxon>Bacilli</taxon>
        <taxon>Bacillales</taxon>
        <taxon>Sporolactobacillaceae</taxon>
        <taxon>Sporolactobacillus</taxon>
    </lineage>
</organism>
<feature type="transmembrane region" description="Helical" evidence="1">
    <location>
        <begin position="6"/>
        <end position="35"/>
    </location>
</feature>
<evidence type="ECO:0000313" key="3">
    <source>
        <dbReference type="Proteomes" id="UP000319716"/>
    </source>
</evidence>